<dbReference type="EMBL" id="JAMQYH010000003">
    <property type="protein sequence ID" value="KAJ1693724.1"/>
    <property type="molecule type" value="Genomic_DNA"/>
</dbReference>
<organism evidence="4 5">
    <name type="scientific">Rhynchospora breviuscula</name>
    <dbReference type="NCBI Taxonomy" id="2022672"/>
    <lineage>
        <taxon>Eukaryota</taxon>
        <taxon>Viridiplantae</taxon>
        <taxon>Streptophyta</taxon>
        <taxon>Embryophyta</taxon>
        <taxon>Tracheophyta</taxon>
        <taxon>Spermatophyta</taxon>
        <taxon>Magnoliopsida</taxon>
        <taxon>Liliopsida</taxon>
        <taxon>Poales</taxon>
        <taxon>Cyperaceae</taxon>
        <taxon>Cyperoideae</taxon>
        <taxon>Rhynchosporeae</taxon>
        <taxon>Rhynchospora</taxon>
    </lineage>
</organism>
<comment type="caution">
    <text evidence="4">The sequence shown here is derived from an EMBL/GenBank/DDBJ whole genome shotgun (WGS) entry which is preliminary data.</text>
</comment>
<keyword evidence="5" id="KW-1185">Reference proteome</keyword>
<keyword evidence="2" id="KW-0131">Cell cycle</keyword>
<dbReference type="PANTHER" id="PTHR33142">
    <property type="entry name" value="CYCLIN-DEPENDENT PROTEIN KINASE INHIBITOR SMR13"/>
    <property type="match status" value="1"/>
</dbReference>
<evidence type="ECO:0000256" key="1">
    <source>
        <dbReference type="ARBA" id="ARBA00023013"/>
    </source>
</evidence>
<dbReference type="Proteomes" id="UP001151287">
    <property type="component" value="Unassembled WGS sequence"/>
</dbReference>
<proteinExistence type="predicted"/>
<accession>A0A9Q0CHT0</accession>
<feature type="compositionally biased region" description="Basic and acidic residues" evidence="3">
    <location>
        <begin position="106"/>
        <end position="115"/>
    </location>
</feature>
<dbReference type="GO" id="GO:0004860">
    <property type="term" value="F:protein kinase inhibitor activity"/>
    <property type="evidence" value="ECO:0007669"/>
    <property type="project" value="UniProtKB-KW"/>
</dbReference>
<feature type="region of interest" description="Disordered" evidence="3">
    <location>
        <begin position="96"/>
        <end position="115"/>
    </location>
</feature>
<dbReference type="AlphaFoldDB" id="A0A9Q0CHT0"/>
<gene>
    <name evidence="4" type="ORF">LUZ63_010422</name>
</gene>
<protein>
    <submittedName>
        <fullName evidence="4">Uncharacterized protein</fullName>
    </submittedName>
</protein>
<dbReference type="OrthoDB" id="589703at2759"/>
<dbReference type="PANTHER" id="PTHR33142:SF8">
    <property type="entry name" value="CYCLIN-DEPENDENT PROTEIN KINASE INHIBITOR SMR9"/>
    <property type="match status" value="1"/>
</dbReference>
<dbReference type="GO" id="GO:0032875">
    <property type="term" value="P:regulation of DNA endoreduplication"/>
    <property type="evidence" value="ECO:0007669"/>
    <property type="project" value="InterPro"/>
</dbReference>
<reference evidence="4" key="1">
    <citation type="journal article" date="2022" name="Cell">
        <title>Repeat-based holocentromeres influence genome architecture and karyotype evolution.</title>
        <authorList>
            <person name="Hofstatter P.G."/>
            <person name="Thangavel G."/>
            <person name="Lux T."/>
            <person name="Neumann P."/>
            <person name="Vondrak T."/>
            <person name="Novak P."/>
            <person name="Zhang M."/>
            <person name="Costa L."/>
            <person name="Castellani M."/>
            <person name="Scott A."/>
            <person name="Toegelov H."/>
            <person name="Fuchs J."/>
            <person name="Mata-Sucre Y."/>
            <person name="Dias Y."/>
            <person name="Vanzela A.L.L."/>
            <person name="Huettel B."/>
            <person name="Almeida C.C.S."/>
            <person name="Simkova H."/>
            <person name="Souza G."/>
            <person name="Pedrosa-Harand A."/>
            <person name="Macas J."/>
            <person name="Mayer K.F.X."/>
            <person name="Houben A."/>
            <person name="Marques A."/>
        </authorList>
    </citation>
    <scope>NUCLEOTIDE SEQUENCE</scope>
    <source>
        <strain evidence="4">RhyBre1mFocal</strain>
    </source>
</reference>
<keyword evidence="1" id="KW-0649">Protein kinase inhibitor</keyword>
<sequence>MATSPEYSQPTIEPVDDNTITFFPLDDLTREKKGEEECRTPTGEEYRLVSVPETCPPAPRKKSVHASCKKRLMEVEILSVRFEEVEEWFCLRNGEAKVPSPSPLDSKVRKLDAGI</sequence>
<dbReference type="InterPro" id="IPR040389">
    <property type="entry name" value="SMR"/>
</dbReference>
<name>A0A9Q0CHT0_9POAL</name>
<evidence type="ECO:0000256" key="2">
    <source>
        <dbReference type="ARBA" id="ARBA00023306"/>
    </source>
</evidence>
<evidence type="ECO:0000313" key="5">
    <source>
        <dbReference type="Proteomes" id="UP001151287"/>
    </source>
</evidence>
<evidence type="ECO:0000313" key="4">
    <source>
        <dbReference type="EMBL" id="KAJ1693724.1"/>
    </source>
</evidence>
<evidence type="ECO:0000256" key="3">
    <source>
        <dbReference type="SAM" id="MobiDB-lite"/>
    </source>
</evidence>